<evidence type="ECO:0000313" key="3">
    <source>
        <dbReference type="Proteomes" id="UP000184330"/>
    </source>
</evidence>
<dbReference type="AlphaFoldDB" id="A0A1L7XT20"/>
<keyword evidence="3" id="KW-1185">Reference proteome</keyword>
<dbReference type="EMBL" id="FJOG01000051">
    <property type="protein sequence ID" value="CZR68117.1"/>
    <property type="molecule type" value="Genomic_DNA"/>
</dbReference>
<proteinExistence type="predicted"/>
<feature type="region of interest" description="Disordered" evidence="1">
    <location>
        <begin position="1"/>
        <end position="20"/>
    </location>
</feature>
<feature type="region of interest" description="Disordered" evidence="1">
    <location>
        <begin position="103"/>
        <end position="130"/>
    </location>
</feature>
<feature type="compositionally biased region" description="Basic and acidic residues" evidence="1">
    <location>
        <begin position="1"/>
        <end position="15"/>
    </location>
</feature>
<accession>A0A1L7XT20</accession>
<organism evidence="2 3">
    <name type="scientific">Phialocephala subalpina</name>
    <dbReference type="NCBI Taxonomy" id="576137"/>
    <lineage>
        <taxon>Eukaryota</taxon>
        <taxon>Fungi</taxon>
        <taxon>Dikarya</taxon>
        <taxon>Ascomycota</taxon>
        <taxon>Pezizomycotina</taxon>
        <taxon>Leotiomycetes</taxon>
        <taxon>Helotiales</taxon>
        <taxon>Mollisiaceae</taxon>
        <taxon>Phialocephala</taxon>
        <taxon>Phialocephala fortinii species complex</taxon>
    </lineage>
</organism>
<dbReference type="Proteomes" id="UP000184330">
    <property type="component" value="Unassembled WGS sequence"/>
</dbReference>
<feature type="compositionally biased region" description="Polar residues" evidence="1">
    <location>
        <begin position="120"/>
        <end position="130"/>
    </location>
</feature>
<evidence type="ECO:0000313" key="2">
    <source>
        <dbReference type="EMBL" id="CZR68117.1"/>
    </source>
</evidence>
<gene>
    <name evidence="2" type="ORF">PAC_18016</name>
</gene>
<dbReference type="OrthoDB" id="7464126at2759"/>
<protein>
    <submittedName>
        <fullName evidence="2">Uncharacterized protein</fullName>
    </submittedName>
</protein>
<evidence type="ECO:0000256" key="1">
    <source>
        <dbReference type="SAM" id="MobiDB-lite"/>
    </source>
</evidence>
<dbReference type="STRING" id="576137.A0A1L7XT20"/>
<sequence>MKGRESSQEVGKEVGKASSSGGSCLLGQAVELLPCLSTKRSQFISNIMNFIELRILNMNQSFCNSSEQKKKHFKTPSEGWKVVQPTGVLAWGPTQIANVFARAQTASSSTPPPRECATSRIRSANAPRSASQESAFEYHQALEPQTMLRKLIEGSRTRPAFIIAESLRIVVNVGTQPNEAAKILHFRSRLAYLTGDPITPPGQEWDTDIRKMAAQLQEALTLQESAEYIFPGDMELAGDWKDVKTLLWSTTCQLPELSNESRGLPIHFLMYRNNSRWKISKGQLEATLGLWWWSLKQGDDQPNLFTEKIMLVEESKKMEYKSVIRLWVTQKHTAVSERAIQFPHPMPINSPGSHEVSTSQPSKLYLPTTLSVSTKALLGLQNPIRDAPGTESESGVLLAMETRSSPLQMIAQDIFTLR</sequence>
<name>A0A1L7XT20_9HELO</name>
<reference evidence="2 3" key="1">
    <citation type="submission" date="2016-03" db="EMBL/GenBank/DDBJ databases">
        <authorList>
            <person name="Ploux O."/>
        </authorList>
    </citation>
    <scope>NUCLEOTIDE SEQUENCE [LARGE SCALE GENOMIC DNA]</scope>
    <source>
        <strain evidence="2 3">UAMH 11012</strain>
    </source>
</reference>